<dbReference type="PANTHER" id="PTHR22916">
    <property type="entry name" value="GLYCOSYLTRANSFERASE"/>
    <property type="match status" value="1"/>
</dbReference>
<evidence type="ECO:0000259" key="1">
    <source>
        <dbReference type="Pfam" id="PF00535"/>
    </source>
</evidence>
<dbReference type="GO" id="GO:0016758">
    <property type="term" value="F:hexosyltransferase activity"/>
    <property type="evidence" value="ECO:0007669"/>
    <property type="project" value="UniProtKB-ARBA"/>
</dbReference>
<dbReference type="AlphaFoldDB" id="A0A2S1LCG9"/>
<dbReference type="KEGG" id="ffa:FFWV33_07855"/>
<feature type="domain" description="Glycosyltransferase 2-like" evidence="1">
    <location>
        <begin position="20"/>
        <end position="116"/>
    </location>
</feature>
<proteinExistence type="predicted"/>
<dbReference type="Pfam" id="PF00535">
    <property type="entry name" value="Glycos_transf_2"/>
    <property type="match status" value="1"/>
</dbReference>
<organism evidence="2 3">
    <name type="scientific">Flavobacterium faecale</name>
    <dbReference type="NCBI Taxonomy" id="1355330"/>
    <lineage>
        <taxon>Bacteria</taxon>
        <taxon>Pseudomonadati</taxon>
        <taxon>Bacteroidota</taxon>
        <taxon>Flavobacteriia</taxon>
        <taxon>Flavobacteriales</taxon>
        <taxon>Flavobacteriaceae</taxon>
        <taxon>Flavobacterium</taxon>
    </lineage>
</organism>
<keyword evidence="3" id="KW-1185">Reference proteome</keyword>
<dbReference type="CDD" id="cd00761">
    <property type="entry name" value="Glyco_tranf_GTA_type"/>
    <property type="match status" value="1"/>
</dbReference>
<protein>
    <recommendedName>
        <fullName evidence="1">Glycosyltransferase 2-like domain-containing protein</fullName>
    </recommendedName>
</protein>
<dbReference type="InterPro" id="IPR001173">
    <property type="entry name" value="Glyco_trans_2-like"/>
</dbReference>
<sequence>MVTTQVISLIRFFSMNFTVSVIIPAYNVETFIATAVQSAVIQPEVTEVIVVDDGSTDSTKIIVTELQQGNPKIKIFQHEGGKNKGRSATRNLGIAKAQSNYIAFLDADDYYVANRFTHDKKVFAKNLDCDGVYNAVGFHFYRDANANELKKLKLSTISKILDPKDFFEAIVASKYGYLHLNGIVVKKTVFDVIGVLNESLVVAEDSEIIFKMALKCQMYPSVLDEPVAKRGIHDANIFTAEALYKIYNIKLYEELLYWSYRNAISVKNKDLLLKWLWFFKFRDGRSLLNHIGYWGRLGYKSPQFFLSSLGIKYFPIVRLRKNIFSFLYSNKTT</sequence>
<evidence type="ECO:0000313" key="2">
    <source>
        <dbReference type="EMBL" id="AWG21453.1"/>
    </source>
</evidence>
<dbReference type="EMBL" id="CP020918">
    <property type="protein sequence ID" value="AWG21453.1"/>
    <property type="molecule type" value="Genomic_DNA"/>
</dbReference>
<dbReference type="PANTHER" id="PTHR22916:SF3">
    <property type="entry name" value="UDP-GLCNAC:BETAGAL BETA-1,3-N-ACETYLGLUCOSAMINYLTRANSFERASE-LIKE PROTEIN 1"/>
    <property type="match status" value="1"/>
</dbReference>
<name>A0A2S1LCG9_9FLAO</name>
<reference evidence="2 3" key="1">
    <citation type="submission" date="2017-04" db="EMBL/GenBank/DDBJ databases">
        <title>Compelte genome sequence of WV33.</title>
        <authorList>
            <person name="Lee P.C."/>
        </authorList>
    </citation>
    <scope>NUCLEOTIDE SEQUENCE [LARGE SCALE GENOMIC DNA]</scope>
    <source>
        <strain evidence="2 3">WV33</strain>
    </source>
</reference>
<accession>A0A2S1LCG9</accession>
<evidence type="ECO:0000313" key="3">
    <source>
        <dbReference type="Proteomes" id="UP000244527"/>
    </source>
</evidence>
<dbReference type="SUPFAM" id="SSF53448">
    <property type="entry name" value="Nucleotide-diphospho-sugar transferases"/>
    <property type="match status" value="1"/>
</dbReference>
<dbReference type="Proteomes" id="UP000244527">
    <property type="component" value="Chromosome"/>
</dbReference>
<dbReference type="InterPro" id="IPR029044">
    <property type="entry name" value="Nucleotide-diphossugar_trans"/>
</dbReference>
<dbReference type="Gene3D" id="3.90.550.10">
    <property type="entry name" value="Spore Coat Polysaccharide Biosynthesis Protein SpsA, Chain A"/>
    <property type="match status" value="1"/>
</dbReference>
<gene>
    <name evidence="2" type="ORF">FFWV33_07855</name>
</gene>